<dbReference type="FunFam" id="3.40.50.300:FF:000001">
    <property type="entry name" value="ATP-dependent zinc metalloprotease FtsH"/>
    <property type="match status" value="1"/>
</dbReference>
<dbReference type="AlphaFoldDB" id="A0A1B2I4D7"/>
<evidence type="ECO:0000256" key="13">
    <source>
        <dbReference type="ARBA" id="ARBA00023049"/>
    </source>
</evidence>
<dbReference type="InterPro" id="IPR037219">
    <property type="entry name" value="Peptidase_M41-like"/>
</dbReference>
<keyword evidence="11 16" id="KW-0067">ATP-binding</keyword>
<dbReference type="RefSeq" id="WP_066744353.1">
    <property type="nucleotide sequence ID" value="NZ_CP016757.1"/>
</dbReference>
<dbReference type="KEGG" id="cpor:BED41_06940"/>
<dbReference type="Gene3D" id="1.20.58.760">
    <property type="entry name" value="Peptidase M41"/>
    <property type="match status" value="1"/>
</dbReference>
<dbReference type="GO" id="GO:0051301">
    <property type="term" value="P:cell division"/>
    <property type="evidence" value="ECO:0007669"/>
    <property type="project" value="UniProtKB-KW"/>
</dbReference>
<feature type="binding site" evidence="16">
    <location>
        <position position="497"/>
    </location>
    <ligand>
        <name>Zn(2+)</name>
        <dbReference type="ChEBI" id="CHEBI:29105"/>
        <note>catalytic</note>
    </ligand>
</feature>
<dbReference type="PANTHER" id="PTHR23076">
    <property type="entry name" value="METALLOPROTEASE M41 FTSH"/>
    <property type="match status" value="1"/>
</dbReference>
<evidence type="ECO:0000256" key="2">
    <source>
        <dbReference type="ARBA" id="ARBA00010044"/>
    </source>
</evidence>
<accession>A0A1B2I4D7</accession>
<keyword evidence="12 16" id="KW-1133">Transmembrane helix</keyword>
<dbReference type="GO" id="GO:0004222">
    <property type="term" value="F:metalloendopeptidase activity"/>
    <property type="evidence" value="ECO:0007669"/>
    <property type="project" value="InterPro"/>
</dbReference>
<keyword evidence="5 16" id="KW-0645">Protease</keyword>
<feature type="transmembrane region" description="Helical" evidence="16">
    <location>
        <begin position="7"/>
        <end position="26"/>
    </location>
</feature>
<dbReference type="InterPro" id="IPR011546">
    <property type="entry name" value="Pept_M41_FtsH_extracell"/>
</dbReference>
<dbReference type="GO" id="GO:0008270">
    <property type="term" value="F:zinc ion binding"/>
    <property type="evidence" value="ECO:0007669"/>
    <property type="project" value="UniProtKB-UniRule"/>
</dbReference>
<keyword evidence="14 16" id="KW-0472">Membrane</keyword>
<keyword evidence="7 16" id="KW-0479">Metal-binding</keyword>
<feature type="binding site" evidence="16">
    <location>
        <position position="420"/>
    </location>
    <ligand>
        <name>Zn(2+)</name>
        <dbReference type="ChEBI" id="CHEBI:29105"/>
        <note>catalytic</note>
    </ligand>
</feature>
<feature type="binding site" evidence="16">
    <location>
        <position position="424"/>
    </location>
    <ligand>
        <name>Zn(2+)</name>
        <dbReference type="ChEBI" id="CHEBI:29105"/>
        <note>catalytic</note>
    </ligand>
</feature>
<evidence type="ECO:0000256" key="7">
    <source>
        <dbReference type="ARBA" id="ARBA00022723"/>
    </source>
</evidence>
<keyword evidence="9 16" id="KW-0378">Hydrolase</keyword>
<evidence type="ECO:0000256" key="1">
    <source>
        <dbReference type="ARBA" id="ARBA00004370"/>
    </source>
</evidence>
<dbReference type="HAMAP" id="MF_01458">
    <property type="entry name" value="FtsH"/>
    <property type="match status" value="1"/>
</dbReference>
<keyword evidence="20" id="KW-0132">Cell division</keyword>
<evidence type="ECO:0000256" key="18">
    <source>
        <dbReference type="SAM" id="MobiDB-lite"/>
    </source>
</evidence>
<keyword evidence="21" id="KW-1185">Reference proteome</keyword>
<dbReference type="InterPro" id="IPR005936">
    <property type="entry name" value="FtsH"/>
</dbReference>
<comment type="similarity">
    <text evidence="15 16">In the central section; belongs to the AAA ATPase family.</text>
</comment>
<dbReference type="InterPro" id="IPR000642">
    <property type="entry name" value="Peptidase_M41"/>
</dbReference>
<feature type="binding site" evidence="16">
    <location>
        <begin position="198"/>
        <end position="205"/>
    </location>
    <ligand>
        <name>ATP</name>
        <dbReference type="ChEBI" id="CHEBI:30616"/>
    </ligand>
</feature>
<dbReference type="OrthoDB" id="9809379at2"/>
<comment type="function">
    <text evidence="16">Acts as a processive, ATP-dependent zinc metallopeptidase for both cytoplasmic and membrane proteins. Plays a role in the quality control of integral membrane proteins.</text>
</comment>
<dbReference type="Pfam" id="PF17862">
    <property type="entry name" value="AAA_lid_3"/>
    <property type="match status" value="1"/>
</dbReference>
<evidence type="ECO:0000256" key="10">
    <source>
        <dbReference type="ARBA" id="ARBA00022833"/>
    </source>
</evidence>
<keyword evidence="4" id="KW-0997">Cell inner membrane</keyword>
<keyword evidence="6 16" id="KW-0812">Transmembrane</keyword>
<evidence type="ECO:0000256" key="16">
    <source>
        <dbReference type="HAMAP-Rule" id="MF_01458"/>
    </source>
</evidence>
<gene>
    <name evidence="16" type="primary">ftsH</name>
    <name evidence="20" type="ORF">BED41_06940</name>
</gene>
<protein>
    <recommendedName>
        <fullName evidence="16">ATP-dependent zinc metalloprotease FtsH</fullName>
        <ecNumber evidence="16">3.4.24.-</ecNumber>
    </recommendedName>
</protein>
<feature type="active site" evidence="16">
    <location>
        <position position="421"/>
    </location>
</feature>
<dbReference type="EC" id="3.4.24.-" evidence="16"/>
<dbReference type="GO" id="GO:0016887">
    <property type="term" value="F:ATP hydrolysis activity"/>
    <property type="evidence" value="ECO:0007669"/>
    <property type="project" value="UniProtKB-UniRule"/>
</dbReference>
<dbReference type="InterPro" id="IPR003959">
    <property type="entry name" value="ATPase_AAA_core"/>
</dbReference>
<evidence type="ECO:0000256" key="14">
    <source>
        <dbReference type="ARBA" id="ARBA00023136"/>
    </source>
</evidence>
<evidence type="ECO:0000256" key="12">
    <source>
        <dbReference type="ARBA" id="ARBA00022989"/>
    </source>
</evidence>
<comment type="similarity">
    <text evidence="2 16">In the C-terminal section; belongs to the peptidase M41 family.</text>
</comment>
<dbReference type="SUPFAM" id="SSF140990">
    <property type="entry name" value="FtsH protease domain-like"/>
    <property type="match status" value="1"/>
</dbReference>
<feature type="region of interest" description="Disordered" evidence="18">
    <location>
        <begin position="598"/>
        <end position="663"/>
    </location>
</feature>
<dbReference type="InterPro" id="IPR041569">
    <property type="entry name" value="AAA_lid_3"/>
</dbReference>
<dbReference type="SMART" id="SM00382">
    <property type="entry name" value="AAA"/>
    <property type="match status" value="1"/>
</dbReference>
<proteinExistence type="inferred from homology"/>
<keyword evidence="8 16" id="KW-0547">Nucleotide-binding</keyword>
<comment type="subcellular location">
    <subcellularLocation>
        <location evidence="16">Cell membrane</location>
        <topology evidence="16">Multi-pass membrane protein</topology>
        <orientation evidence="16">Cytoplasmic side</orientation>
    </subcellularLocation>
    <subcellularLocation>
        <location evidence="1">Membrane</location>
    </subcellularLocation>
</comment>
<dbReference type="PANTHER" id="PTHR23076:SF97">
    <property type="entry name" value="ATP-DEPENDENT ZINC METALLOPROTEASE YME1L1"/>
    <property type="match status" value="1"/>
</dbReference>
<dbReference type="GO" id="GO:0006508">
    <property type="term" value="P:proteolysis"/>
    <property type="evidence" value="ECO:0007669"/>
    <property type="project" value="UniProtKB-KW"/>
</dbReference>
<dbReference type="Gene3D" id="1.10.8.60">
    <property type="match status" value="1"/>
</dbReference>
<feature type="domain" description="AAA+ ATPase" evidence="19">
    <location>
        <begin position="190"/>
        <end position="329"/>
    </location>
</feature>
<dbReference type="SUPFAM" id="SSF52540">
    <property type="entry name" value="P-loop containing nucleoside triphosphate hydrolases"/>
    <property type="match status" value="1"/>
</dbReference>
<dbReference type="FunFam" id="1.20.58.760:FF:000001">
    <property type="entry name" value="ATP-dependent zinc metalloprotease FtsH"/>
    <property type="match status" value="1"/>
</dbReference>
<dbReference type="InterPro" id="IPR027417">
    <property type="entry name" value="P-loop_NTPase"/>
</dbReference>
<evidence type="ECO:0000256" key="11">
    <source>
        <dbReference type="ARBA" id="ARBA00022840"/>
    </source>
</evidence>
<feature type="transmembrane region" description="Helical" evidence="16">
    <location>
        <begin position="105"/>
        <end position="128"/>
    </location>
</feature>
<dbReference type="Gene3D" id="3.30.720.210">
    <property type="match status" value="1"/>
</dbReference>
<comment type="subunit">
    <text evidence="16">Homohexamer.</text>
</comment>
<dbReference type="Pfam" id="PF06480">
    <property type="entry name" value="FtsH_ext"/>
    <property type="match status" value="1"/>
</dbReference>
<dbReference type="Gene3D" id="3.40.50.300">
    <property type="entry name" value="P-loop containing nucleotide triphosphate hydrolases"/>
    <property type="match status" value="1"/>
</dbReference>
<dbReference type="GO" id="GO:0004176">
    <property type="term" value="F:ATP-dependent peptidase activity"/>
    <property type="evidence" value="ECO:0007669"/>
    <property type="project" value="InterPro"/>
</dbReference>
<evidence type="ECO:0000256" key="3">
    <source>
        <dbReference type="ARBA" id="ARBA00022475"/>
    </source>
</evidence>
<comment type="similarity">
    <text evidence="17">Belongs to the AAA ATPase family.</text>
</comment>
<name>A0A1B2I4D7_9BACT</name>
<dbReference type="CDD" id="cd19501">
    <property type="entry name" value="RecA-like_FtsH"/>
    <property type="match status" value="1"/>
</dbReference>
<dbReference type="NCBIfam" id="TIGR01241">
    <property type="entry name" value="FtsH_fam"/>
    <property type="match status" value="1"/>
</dbReference>
<dbReference type="Proteomes" id="UP000093044">
    <property type="component" value="Chromosome"/>
</dbReference>
<evidence type="ECO:0000259" key="19">
    <source>
        <dbReference type="SMART" id="SM00382"/>
    </source>
</evidence>
<dbReference type="Pfam" id="PF01434">
    <property type="entry name" value="Peptidase_M41"/>
    <property type="match status" value="1"/>
</dbReference>
<evidence type="ECO:0000256" key="9">
    <source>
        <dbReference type="ARBA" id="ARBA00022801"/>
    </source>
</evidence>
<evidence type="ECO:0000313" key="21">
    <source>
        <dbReference type="Proteomes" id="UP000093044"/>
    </source>
</evidence>
<sequence>MKKISKNVGMYIVLIVLVVSLVNVFLGPDSAKKTTQNEVMPYSTFLSEVNSGNVTKVKIDHEQLIGTLKSGKQFTTYILDAATLPSIVAEKGVEVEVVPPPKNSWLTALLTSLLPTLLLIGVWIYFIYNMQGGGSKVMGFAKSKAKLFLDNRPKVTFADVAGCDESKEELEEVVQFLKDPAKFTKLGAKVPRGVLLLGAPGTGKTLLSRAVAGEADVPFFSISGSDFVEMFVGVGAARVRDLFEQARKYQPCIIFIDEIDAVGRHRGAGLGGGHDEREQTLNQLLVEMDGFEAGSGIILIAATNRPDILDPALLRPGRFDRQVVVDRPDVNGRRDILKVHLRDMKIEHDVDLDVIARRTPGFVGADLANLVNEAALLAARRDKEMLGMPEFEEAIDRVMAGPERKSRIISKKEREIIAYHEAGHALVAAKIKGSDPVHKISIIPRGHMALGYTLQLPEEDRFLISRQELADKICVLLGGRVAESICFGDVTTGASNDLERATQIARQMVTQFGMSDKLGLVTLGRKQHEVFLGHDIVDDRNYSEEVAHTIDLEIRAIVDGSMNKAKEILTENRERLEEITRLLLEKEILEGDELDELLGYPKKEHPGESAAEDKPQDGGDKPEDKGKENEDGDAPDAEAVIHQVPDIEEADSGNFNAPIDEER</sequence>
<keyword evidence="20" id="KW-0131">Cell cycle</keyword>
<dbReference type="InterPro" id="IPR003593">
    <property type="entry name" value="AAA+_ATPase"/>
</dbReference>
<keyword evidence="3 16" id="KW-1003">Cell membrane</keyword>
<organism evidence="20 21">
    <name type="scientific">Cloacibacillus porcorum</name>
    <dbReference type="NCBI Taxonomy" id="1197717"/>
    <lineage>
        <taxon>Bacteria</taxon>
        <taxon>Thermotogati</taxon>
        <taxon>Synergistota</taxon>
        <taxon>Synergistia</taxon>
        <taxon>Synergistales</taxon>
        <taxon>Synergistaceae</taxon>
        <taxon>Cloacibacillus</taxon>
    </lineage>
</organism>
<evidence type="ECO:0000256" key="8">
    <source>
        <dbReference type="ARBA" id="ARBA00022741"/>
    </source>
</evidence>
<dbReference type="InterPro" id="IPR003960">
    <property type="entry name" value="ATPase_AAA_CS"/>
</dbReference>
<dbReference type="FunFam" id="1.10.8.60:FF:000001">
    <property type="entry name" value="ATP-dependent zinc metalloprotease FtsH"/>
    <property type="match status" value="1"/>
</dbReference>
<dbReference type="GO" id="GO:0005886">
    <property type="term" value="C:plasma membrane"/>
    <property type="evidence" value="ECO:0007669"/>
    <property type="project" value="UniProtKB-SubCell"/>
</dbReference>
<dbReference type="GO" id="GO:0030163">
    <property type="term" value="P:protein catabolic process"/>
    <property type="evidence" value="ECO:0007669"/>
    <property type="project" value="UniProtKB-UniRule"/>
</dbReference>
<comment type="cofactor">
    <cofactor evidence="16">
        <name>Zn(2+)</name>
        <dbReference type="ChEBI" id="CHEBI:29105"/>
    </cofactor>
    <text evidence="16">Binds 1 zinc ion per subunit.</text>
</comment>
<reference evidence="20" key="1">
    <citation type="submission" date="2016-08" db="EMBL/GenBank/DDBJ databases">
        <title>Complete genome of Cloacibacillus porcorum.</title>
        <authorList>
            <person name="Looft T."/>
            <person name="Bayles D.O."/>
            <person name="Alt D.P."/>
        </authorList>
    </citation>
    <scope>NUCLEOTIDE SEQUENCE [LARGE SCALE GENOMIC DNA]</scope>
    <source>
        <strain evidence="20">CL-84</strain>
    </source>
</reference>
<dbReference type="STRING" id="1197717.BED41_06940"/>
<evidence type="ECO:0000256" key="17">
    <source>
        <dbReference type="RuleBase" id="RU003651"/>
    </source>
</evidence>
<evidence type="ECO:0000256" key="15">
    <source>
        <dbReference type="ARBA" id="ARBA00061570"/>
    </source>
</evidence>
<dbReference type="GO" id="GO:0005524">
    <property type="term" value="F:ATP binding"/>
    <property type="evidence" value="ECO:0007669"/>
    <property type="project" value="UniProtKB-UniRule"/>
</dbReference>
<keyword evidence="10 16" id="KW-0862">Zinc</keyword>
<keyword evidence="13 16" id="KW-0482">Metalloprotease</keyword>
<evidence type="ECO:0000313" key="20">
    <source>
        <dbReference type="EMBL" id="ANZ44840.1"/>
    </source>
</evidence>
<dbReference type="PROSITE" id="PS00674">
    <property type="entry name" value="AAA"/>
    <property type="match status" value="1"/>
</dbReference>
<dbReference type="EMBL" id="CP016757">
    <property type="protein sequence ID" value="ANZ44840.1"/>
    <property type="molecule type" value="Genomic_DNA"/>
</dbReference>
<dbReference type="GeneID" id="83057584"/>
<evidence type="ECO:0000256" key="5">
    <source>
        <dbReference type="ARBA" id="ARBA00022670"/>
    </source>
</evidence>
<feature type="compositionally biased region" description="Basic and acidic residues" evidence="18">
    <location>
        <begin position="601"/>
        <end position="629"/>
    </location>
</feature>
<evidence type="ECO:0000256" key="6">
    <source>
        <dbReference type="ARBA" id="ARBA00022692"/>
    </source>
</evidence>
<evidence type="ECO:0000256" key="4">
    <source>
        <dbReference type="ARBA" id="ARBA00022519"/>
    </source>
</evidence>
<dbReference type="Pfam" id="PF00004">
    <property type="entry name" value="AAA"/>
    <property type="match status" value="1"/>
</dbReference>